<dbReference type="KEGG" id="fak:FUA48_10630"/>
<organism evidence="2 3">
    <name type="scientific">Flavobacterium alkalisoli</name>
    <dbReference type="NCBI Taxonomy" id="2602769"/>
    <lineage>
        <taxon>Bacteria</taxon>
        <taxon>Pseudomonadati</taxon>
        <taxon>Bacteroidota</taxon>
        <taxon>Flavobacteriia</taxon>
        <taxon>Flavobacteriales</taxon>
        <taxon>Flavobacteriaceae</taxon>
        <taxon>Flavobacterium</taxon>
    </lineage>
</organism>
<keyword evidence="3" id="KW-1185">Reference proteome</keyword>
<name>A0A5B9FW77_9FLAO</name>
<accession>A0A5B9FW77</accession>
<dbReference type="AlphaFoldDB" id="A0A5B9FW77"/>
<dbReference type="Proteomes" id="UP000321222">
    <property type="component" value="Chromosome"/>
</dbReference>
<protein>
    <recommendedName>
        <fullName evidence="4">DUF3185 family protein</fullName>
    </recommendedName>
</protein>
<feature type="transmembrane region" description="Helical" evidence="1">
    <location>
        <begin position="51"/>
        <end position="69"/>
    </location>
</feature>
<feature type="transmembrane region" description="Helical" evidence="1">
    <location>
        <begin position="7"/>
        <end position="27"/>
    </location>
</feature>
<keyword evidence="1" id="KW-1133">Transmembrane helix</keyword>
<evidence type="ECO:0008006" key="4">
    <source>
        <dbReference type="Google" id="ProtNLM"/>
    </source>
</evidence>
<evidence type="ECO:0000313" key="3">
    <source>
        <dbReference type="Proteomes" id="UP000321222"/>
    </source>
</evidence>
<proteinExistence type="predicted"/>
<sequence>MNASKIIGILLIVISLGVGYIGVNKIADSTKEINFLGIKIDASNESGQTQGFIYVGLAIVLFGGGLYAVNKSGK</sequence>
<keyword evidence="1" id="KW-0472">Membrane</keyword>
<dbReference type="EMBL" id="CP042831">
    <property type="protein sequence ID" value="QEE50018.1"/>
    <property type="molecule type" value="Genomic_DNA"/>
</dbReference>
<gene>
    <name evidence="2" type="ORF">FUA48_10630</name>
</gene>
<dbReference type="RefSeq" id="WP_147583510.1">
    <property type="nucleotide sequence ID" value="NZ_CP042831.1"/>
</dbReference>
<keyword evidence="1" id="KW-0812">Transmembrane</keyword>
<evidence type="ECO:0000256" key="1">
    <source>
        <dbReference type="SAM" id="Phobius"/>
    </source>
</evidence>
<dbReference type="OrthoDB" id="1370726at2"/>
<reference evidence="2 3" key="1">
    <citation type="submission" date="2019-08" db="EMBL/GenBank/DDBJ databases">
        <title>Flavobacterium alkalisoli sp. nov., isolated from rhizosphere soil of Suaeda salsa.</title>
        <authorList>
            <person name="Sun J.-Q."/>
            <person name="Xu L."/>
        </authorList>
    </citation>
    <scope>NUCLEOTIDE SEQUENCE [LARGE SCALE GENOMIC DNA]</scope>
    <source>
        <strain evidence="2 3">XS-5</strain>
    </source>
</reference>
<evidence type="ECO:0000313" key="2">
    <source>
        <dbReference type="EMBL" id="QEE50018.1"/>
    </source>
</evidence>